<keyword evidence="2" id="KW-1185">Reference proteome</keyword>
<feature type="non-terminal residue" evidence="1">
    <location>
        <position position="1"/>
    </location>
</feature>
<accession>A0A0C9YP30</accession>
<reference evidence="1 2" key="1">
    <citation type="submission" date="2014-04" db="EMBL/GenBank/DDBJ databases">
        <authorList>
            <consortium name="DOE Joint Genome Institute"/>
            <person name="Kuo A."/>
            <person name="Kohler A."/>
            <person name="Costa M.D."/>
            <person name="Nagy L.G."/>
            <person name="Floudas D."/>
            <person name="Copeland A."/>
            <person name="Barry K.W."/>
            <person name="Cichocki N."/>
            <person name="Veneault-Fourrey C."/>
            <person name="LaButti K."/>
            <person name="Lindquist E.A."/>
            <person name="Lipzen A."/>
            <person name="Lundell T."/>
            <person name="Morin E."/>
            <person name="Murat C."/>
            <person name="Sun H."/>
            <person name="Tunlid A."/>
            <person name="Henrissat B."/>
            <person name="Grigoriev I.V."/>
            <person name="Hibbett D.S."/>
            <person name="Martin F."/>
            <person name="Nordberg H.P."/>
            <person name="Cantor M.N."/>
            <person name="Hua S.X."/>
        </authorList>
    </citation>
    <scope>NUCLEOTIDE SEQUENCE [LARGE SCALE GENOMIC DNA]</scope>
    <source>
        <strain evidence="1 2">441</strain>
    </source>
</reference>
<dbReference type="AlphaFoldDB" id="A0A0C9YP30"/>
<name>A0A0C9YP30_9AGAM</name>
<dbReference type="HOGENOM" id="CLU_3074375_0_0_1"/>
<organism evidence="1 2">
    <name type="scientific">Pisolithus microcarpus 441</name>
    <dbReference type="NCBI Taxonomy" id="765257"/>
    <lineage>
        <taxon>Eukaryota</taxon>
        <taxon>Fungi</taxon>
        <taxon>Dikarya</taxon>
        <taxon>Basidiomycota</taxon>
        <taxon>Agaricomycotina</taxon>
        <taxon>Agaricomycetes</taxon>
        <taxon>Agaricomycetidae</taxon>
        <taxon>Boletales</taxon>
        <taxon>Sclerodermatineae</taxon>
        <taxon>Pisolithaceae</taxon>
        <taxon>Pisolithus</taxon>
    </lineage>
</organism>
<sequence length="53" mass="5849">MGCAYSFDFFSYVLPISPPTITSSFAQPLSFGELVRYLPLLAPSSSYCQFATE</sequence>
<proteinExistence type="predicted"/>
<dbReference type="EMBL" id="KN834118">
    <property type="protein sequence ID" value="KIK12082.1"/>
    <property type="molecule type" value="Genomic_DNA"/>
</dbReference>
<evidence type="ECO:0000313" key="2">
    <source>
        <dbReference type="Proteomes" id="UP000054018"/>
    </source>
</evidence>
<dbReference type="Proteomes" id="UP000054018">
    <property type="component" value="Unassembled WGS sequence"/>
</dbReference>
<gene>
    <name evidence="1" type="ORF">PISMIDRAFT_689813</name>
</gene>
<reference evidence="2" key="2">
    <citation type="submission" date="2015-01" db="EMBL/GenBank/DDBJ databases">
        <title>Evolutionary Origins and Diversification of the Mycorrhizal Mutualists.</title>
        <authorList>
            <consortium name="DOE Joint Genome Institute"/>
            <consortium name="Mycorrhizal Genomics Consortium"/>
            <person name="Kohler A."/>
            <person name="Kuo A."/>
            <person name="Nagy L.G."/>
            <person name="Floudas D."/>
            <person name="Copeland A."/>
            <person name="Barry K.W."/>
            <person name="Cichocki N."/>
            <person name="Veneault-Fourrey C."/>
            <person name="LaButti K."/>
            <person name="Lindquist E.A."/>
            <person name="Lipzen A."/>
            <person name="Lundell T."/>
            <person name="Morin E."/>
            <person name="Murat C."/>
            <person name="Riley R."/>
            <person name="Ohm R."/>
            <person name="Sun H."/>
            <person name="Tunlid A."/>
            <person name="Henrissat B."/>
            <person name="Grigoriev I.V."/>
            <person name="Hibbett D.S."/>
            <person name="Martin F."/>
        </authorList>
    </citation>
    <scope>NUCLEOTIDE SEQUENCE [LARGE SCALE GENOMIC DNA]</scope>
    <source>
        <strain evidence="2">441</strain>
    </source>
</reference>
<evidence type="ECO:0000313" key="1">
    <source>
        <dbReference type="EMBL" id="KIK12082.1"/>
    </source>
</evidence>
<protein>
    <submittedName>
        <fullName evidence="1">Uncharacterized protein</fullName>
    </submittedName>
</protein>